<evidence type="ECO:0000313" key="2">
    <source>
        <dbReference type="EMBL" id="PIO97037.1"/>
    </source>
</evidence>
<accession>A0A2G9WQP6</accession>
<dbReference type="Proteomes" id="UP000231070">
    <property type="component" value="Unassembled WGS sequence"/>
</dbReference>
<keyword evidence="3" id="KW-1185">Reference proteome</keyword>
<gene>
    <name evidence="2" type="ORF">CJ014_22315</name>
</gene>
<evidence type="ECO:0000256" key="1">
    <source>
        <dbReference type="SAM" id="MobiDB-lite"/>
    </source>
</evidence>
<dbReference type="AlphaFoldDB" id="A0A2G9WQP6"/>
<feature type="compositionally biased region" description="Pro residues" evidence="1">
    <location>
        <begin position="77"/>
        <end position="86"/>
    </location>
</feature>
<feature type="compositionally biased region" description="Polar residues" evidence="1">
    <location>
        <begin position="56"/>
        <end position="72"/>
    </location>
</feature>
<protein>
    <recommendedName>
        <fullName evidence="4">DUF930 domain-containing protein</fullName>
    </recommendedName>
</protein>
<organism evidence="2 3">
    <name type="scientific">Pleomorphomonas carboxyditropha</name>
    <dbReference type="NCBI Taxonomy" id="2023338"/>
    <lineage>
        <taxon>Bacteria</taxon>
        <taxon>Pseudomonadati</taxon>
        <taxon>Pseudomonadota</taxon>
        <taxon>Alphaproteobacteria</taxon>
        <taxon>Hyphomicrobiales</taxon>
        <taxon>Pleomorphomonadaceae</taxon>
        <taxon>Pleomorphomonas</taxon>
    </lineage>
</organism>
<dbReference type="Pfam" id="PF06059">
    <property type="entry name" value="DUF930"/>
    <property type="match status" value="1"/>
</dbReference>
<evidence type="ECO:0000313" key="3">
    <source>
        <dbReference type="Proteomes" id="UP000231070"/>
    </source>
</evidence>
<dbReference type="OrthoDB" id="9804158at2"/>
<reference evidence="2 3" key="1">
    <citation type="submission" date="2017-08" db="EMBL/GenBank/DDBJ databases">
        <title>Pleomorphomonas carboxidotrophicus sp. nov., a new mesophilic hydrogenogenic carboxidotroph.</title>
        <authorList>
            <person name="Esquivel-Elizondo S."/>
            <person name="Krajmalnik-Brown R."/>
            <person name="Maldonado J."/>
        </authorList>
    </citation>
    <scope>NUCLEOTIDE SEQUENCE [LARGE SCALE GENOMIC DNA]</scope>
    <source>
        <strain evidence="2 3">SVCO-16</strain>
    </source>
</reference>
<name>A0A2G9WQP6_9HYPH</name>
<proteinExistence type="predicted"/>
<feature type="region of interest" description="Disordered" evidence="1">
    <location>
        <begin position="54"/>
        <end position="89"/>
    </location>
</feature>
<sequence length="224" mass="24538">MRFALTWPRPATAFSILGHAVLLTLLAIEAPRRKVVVQPPAAVEVIIVARPERRPNPTSAARPSPAVTTQSEVSDRPSPPPIPAVRPSPGLRITATEYYSGTVLDDPRNQETKQRLATLSNDERLIQLCNIEAIEQLRRWKAGFVPDHVVAYATADPSLTDTSLIATGAAVYAGGKWYRLAFSCNATSDLGRVATFTFTLGRPIPRQEWERDGLPEQVDGDMTD</sequence>
<comment type="caution">
    <text evidence="2">The sequence shown here is derived from an EMBL/GenBank/DDBJ whole genome shotgun (WGS) entry which is preliminary data.</text>
</comment>
<dbReference type="InterPro" id="IPR009273">
    <property type="entry name" value="DUF930"/>
</dbReference>
<dbReference type="EMBL" id="NQVN01000022">
    <property type="protein sequence ID" value="PIO97037.1"/>
    <property type="molecule type" value="Genomic_DNA"/>
</dbReference>
<evidence type="ECO:0008006" key="4">
    <source>
        <dbReference type="Google" id="ProtNLM"/>
    </source>
</evidence>